<evidence type="ECO:0000313" key="2">
    <source>
        <dbReference type="EMBL" id="KAF9610453.1"/>
    </source>
</evidence>
<keyword evidence="1" id="KW-1133">Transmembrane helix</keyword>
<keyword evidence="3" id="KW-1185">Reference proteome</keyword>
<name>A0A835I731_9MAGN</name>
<dbReference type="SUPFAM" id="SSF51197">
    <property type="entry name" value="Clavaminate synthase-like"/>
    <property type="match status" value="1"/>
</dbReference>
<dbReference type="EMBL" id="JADFTS010000004">
    <property type="protein sequence ID" value="KAF9610453.1"/>
    <property type="molecule type" value="Genomic_DNA"/>
</dbReference>
<reference evidence="2 3" key="1">
    <citation type="submission" date="2020-10" db="EMBL/GenBank/DDBJ databases">
        <title>The Coptis chinensis genome and diversification of protoberbering-type alkaloids.</title>
        <authorList>
            <person name="Wang B."/>
            <person name="Shu S."/>
            <person name="Song C."/>
            <person name="Liu Y."/>
        </authorList>
    </citation>
    <scope>NUCLEOTIDE SEQUENCE [LARGE SCALE GENOMIC DNA]</scope>
    <source>
        <strain evidence="2">HL-2020</strain>
        <tissue evidence="2">Leaf</tissue>
    </source>
</reference>
<feature type="transmembrane region" description="Helical" evidence="1">
    <location>
        <begin position="212"/>
        <end position="230"/>
    </location>
</feature>
<dbReference type="AlphaFoldDB" id="A0A835I731"/>
<dbReference type="Proteomes" id="UP000631114">
    <property type="component" value="Unassembled WGS sequence"/>
</dbReference>
<gene>
    <name evidence="2" type="ORF">IFM89_022417</name>
</gene>
<protein>
    <submittedName>
        <fullName evidence="2">Uncharacterized protein</fullName>
    </submittedName>
</protein>
<proteinExistence type="predicted"/>
<evidence type="ECO:0000313" key="3">
    <source>
        <dbReference type="Proteomes" id="UP000631114"/>
    </source>
</evidence>
<sequence>MLGLLCFVLDQIDKKGKSLSRWELCRDVKELKNIRRFKLALEAKLAVRSLATPLRMFDGMDEEEALKKKEERAQLSKIFTWRTGVSIGGRGALVDGADNTFFWKAICKAIHSYAKQVVELDQLLRKMVFESLGVEKYHDGHIESGDYRYRVQKYFVPGHPNETKHILRSLLPQYPIGIINSRKSNVSFAIQGLAAAIVGLTTEAAQHLEVQVFFPLVLLLGLLMLLSLCCRGFNKSFSDDGGFGGGVATSLPMQ</sequence>
<organism evidence="2 3">
    <name type="scientific">Coptis chinensis</name>
    <dbReference type="NCBI Taxonomy" id="261450"/>
    <lineage>
        <taxon>Eukaryota</taxon>
        <taxon>Viridiplantae</taxon>
        <taxon>Streptophyta</taxon>
        <taxon>Embryophyta</taxon>
        <taxon>Tracheophyta</taxon>
        <taxon>Spermatophyta</taxon>
        <taxon>Magnoliopsida</taxon>
        <taxon>Ranunculales</taxon>
        <taxon>Ranunculaceae</taxon>
        <taxon>Coptidoideae</taxon>
        <taxon>Coptis</taxon>
    </lineage>
</organism>
<keyword evidence="1" id="KW-0472">Membrane</keyword>
<accession>A0A835I731</accession>
<evidence type="ECO:0000256" key="1">
    <source>
        <dbReference type="SAM" id="Phobius"/>
    </source>
</evidence>
<comment type="caution">
    <text evidence="2">The sequence shown here is derived from an EMBL/GenBank/DDBJ whole genome shotgun (WGS) entry which is preliminary data.</text>
</comment>
<dbReference type="OrthoDB" id="288590at2759"/>
<keyword evidence="1" id="KW-0812">Transmembrane</keyword>